<reference evidence="1 2" key="1">
    <citation type="submission" date="2019-03" db="EMBL/GenBank/DDBJ databases">
        <authorList>
            <person name="Nijsse B."/>
        </authorList>
    </citation>
    <scope>NUCLEOTIDE SEQUENCE [LARGE SCALE GENOMIC DNA]</scope>
    <source>
        <strain evidence="1">Desulfoluna butyratoxydans MSL71</strain>
    </source>
</reference>
<organism evidence="1 2">
    <name type="scientific">Desulfoluna butyratoxydans</name>
    <dbReference type="NCBI Taxonomy" id="231438"/>
    <lineage>
        <taxon>Bacteria</taxon>
        <taxon>Pseudomonadati</taxon>
        <taxon>Thermodesulfobacteriota</taxon>
        <taxon>Desulfobacteria</taxon>
        <taxon>Desulfobacterales</taxon>
        <taxon>Desulfolunaceae</taxon>
        <taxon>Desulfoluna</taxon>
    </lineage>
</organism>
<accession>A0A4U8YLQ9</accession>
<gene>
    <name evidence="1" type="ORF">MSL71_1000</name>
</gene>
<name>A0A4U8YLQ9_9BACT</name>
<keyword evidence="2" id="KW-1185">Reference proteome</keyword>
<dbReference type="EMBL" id="CAADHO010000001">
    <property type="protein sequence ID" value="VFQ42482.1"/>
    <property type="molecule type" value="Genomic_DNA"/>
</dbReference>
<dbReference type="Proteomes" id="UP000507962">
    <property type="component" value="Unassembled WGS sequence"/>
</dbReference>
<dbReference type="SUPFAM" id="SSF69279">
    <property type="entry name" value="Phage tail proteins"/>
    <property type="match status" value="1"/>
</dbReference>
<protein>
    <submittedName>
        <fullName evidence="1">Phage late control gene d protein (Gpd)</fullName>
    </submittedName>
</protein>
<sequence length="322" mass="35095">MTPDYRIEANGKDITDTVKDRLISLAVLDEAGLRSDTLVLELDNRGNRVILPYAGARIEVWLGYAESGMASMGSFIADELRVEGPAETLTIVANAADMTESIKEIKERSWHGISLGDLVRTLAMEHGLSPQIHSSLDKIHLEHLDQNESDLHLLSRLAERYGAMTKAAAGRLLFLPKGKGATASGTAIPPVQLTAEDLTRWSMRQVARKVYRSTLAFWQDTERGAKGHALVGAGHPQRVLTVPAPTSEVAYTRALAAHRTAPQEETTLSLECSGRFDLMAGTPLDLREIGPGINGMWVLDQVTHTLNSSGYNIRARARPKAA</sequence>
<evidence type="ECO:0000313" key="2">
    <source>
        <dbReference type="Proteomes" id="UP000507962"/>
    </source>
</evidence>
<proteinExistence type="predicted"/>
<evidence type="ECO:0000313" key="1">
    <source>
        <dbReference type="EMBL" id="VFQ42482.1"/>
    </source>
</evidence>
<dbReference type="AlphaFoldDB" id="A0A4U8YLQ9"/>
<dbReference type="Pfam" id="PF05954">
    <property type="entry name" value="Phage_GPD"/>
    <property type="match status" value="1"/>
</dbReference>
<dbReference type="RefSeq" id="WP_180136732.1">
    <property type="nucleotide sequence ID" value="NZ_CAADHO010000001.1"/>
</dbReference>